<feature type="compositionally biased region" description="Basic residues" evidence="12">
    <location>
        <begin position="352"/>
        <end position="361"/>
    </location>
</feature>
<accession>A0A8C3MLU6</accession>
<name>A0A8C3MLU6_GEOPR</name>
<keyword evidence="4 13" id="KW-1133">Transmembrane helix</keyword>
<feature type="region of interest" description="Disordered" evidence="12">
    <location>
        <begin position="179"/>
        <end position="219"/>
    </location>
</feature>
<comment type="subcellular location">
    <subcellularLocation>
        <location evidence="1">Cell membrane</location>
        <topology evidence="1">Multi-pass membrane protein</topology>
    </subcellularLocation>
</comment>
<evidence type="ECO:0000256" key="7">
    <source>
        <dbReference type="ARBA" id="ARBA00023157"/>
    </source>
</evidence>
<feature type="compositionally biased region" description="Basic residues" evidence="12">
    <location>
        <begin position="195"/>
        <end position="210"/>
    </location>
</feature>
<proteinExistence type="inferred from homology"/>
<dbReference type="Proteomes" id="UP000694382">
    <property type="component" value="Chromosome 3"/>
</dbReference>
<dbReference type="GO" id="GO:0043005">
    <property type="term" value="C:neuron projection"/>
    <property type="evidence" value="ECO:0007669"/>
    <property type="project" value="TreeGrafter"/>
</dbReference>
<keyword evidence="9" id="KW-0325">Glycoprotein</keyword>
<keyword evidence="2" id="KW-1003">Cell membrane</keyword>
<dbReference type="SUPFAM" id="SSF81321">
    <property type="entry name" value="Family A G protein-coupled receptor-like"/>
    <property type="match status" value="1"/>
</dbReference>
<dbReference type="InterPro" id="IPR017452">
    <property type="entry name" value="GPCR_Rhodpsn_7TM"/>
</dbReference>
<keyword evidence="8 11" id="KW-0675">Receptor</keyword>
<evidence type="ECO:0000256" key="4">
    <source>
        <dbReference type="ARBA" id="ARBA00022989"/>
    </source>
</evidence>
<dbReference type="GO" id="GO:0005886">
    <property type="term" value="C:plasma membrane"/>
    <property type="evidence" value="ECO:0007669"/>
    <property type="project" value="UniProtKB-SubCell"/>
</dbReference>
<dbReference type="PANTHER" id="PTHR24229">
    <property type="entry name" value="NEUROPEPTIDES RECEPTOR"/>
    <property type="match status" value="1"/>
</dbReference>
<evidence type="ECO:0000256" key="2">
    <source>
        <dbReference type="ARBA" id="ARBA00022475"/>
    </source>
</evidence>
<reference evidence="14" key="2">
    <citation type="submission" date="2025-08" db="UniProtKB">
        <authorList>
            <consortium name="Ensembl"/>
        </authorList>
    </citation>
    <scope>IDENTIFICATION</scope>
</reference>
<dbReference type="PANTHER" id="PTHR24229:SF35">
    <property type="entry name" value="SOMATOSTATIN RECEPTOR TYPE 4"/>
    <property type="match status" value="1"/>
</dbReference>
<accession>A0A8U8BDB8</accession>
<feature type="compositionally biased region" description="Low complexity" evidence="12">
    <location>
        <begin position="184"/>
        <end position="194"/>
    </location>
</feature>
<reference evidence="14" key="3">
    <citation type="submission" date="2025-09" db="UniProtKB">
        <authorList>
            <consortium name="Ensembl"/>
        </authorList>
    </citation>
    <scope>IDENTIFICATION</scope>
</reference>
<comment type="similarity">
    <text evidence="11">Belongs to the G-protein coupled receptor 1 family.</text>
</comment>
<dbReference type="Ensembl" id="ENSCPVT00000006522.2">
    <property type="protein sequence ID" value="ENSCPVP00000006285.2"/>
    <property type="gene ID" value="ENSCPVG00000004623.2"/>
</dbReference>
<evidence type="ECO:0000256" key="12">
    <source>
        <dbReference type="SAM" id="MobiDB-lite"/>
    </source>
</evidence>
<feature type="compositionally biased region" description="Pro residues" evidence="12">
    <location>
        <begin position="385"/>
        <end position="395"/>
    </location>
</feature>
<dbReference type="GO" id="GO:0004994">
    <property type="term" value="F:somatostatin receptor activity"/>
    <property type="evidence" value="ECO:0007669"/>
    <property type="project" value="InterPro"/>
</dbReference>
<dbReference type="PRINTS" id="PR00237">
    <property type="entry name" value="GPCRRHODOPSN"/>
</dbReference>
<dbReference type="AlphaFoldDB" id="A0A8C3MLU6"/>
<keyword evidence="3 11" id="KW-0812">Transmembrane</keyword>
<keyword evidence="7" id="KW-1015">Disulfide bond</keyword>
<evidence type="ECO:0000256" key="13">
    <source>
        <dbReference type="SAM" id="Phobius"/>
    </source>
</evidence>
<evidence type="ECO:0000256" key="3">
    <source>
        <dbReference type="ARBA" id="ARBA00022692"/>
    </source>
</evidence>
<evidence type="ECO:0000313" key="14">
    <source>
        <dbReference type="Ensembl" id="ENSCPVP00000006285.2"/>
    </source>
</evidence>
<dbReference type="InterPro" id="IPR000586">
    <property type="entry name" value="Somatstn_rcpt"/>
</dbReference>
<keyword evidence="15" id="KW-1185">Reference proteome</keyword>
<evidence type="ECO:0000256" key="10">
    <source>
        <dbReference type="ARBA" id="ARBA00023224"/>
    </source>
</evidence>
<dbReference type="InterPro" id="IPR000276">
    <property type="entry name" value="GPCR_Rhodpsn"/>
</dbReference>
<evidence type="ECO:0000256" key="5">
    <source>
        <dbReference type="ARBA" id="ARBA00023040"/>
    </source>
</evidence>
<feature type="region of interest" description="Disordered" evidence="12">
    <location>
        <begin position="352"/>
        <end position="420"/>
    </location>
</feature>
<dbReference type="PROSITE" id="PS50262">
    <property type="entry name" value="G_PROTEIN_RECEP_F1_2"/>
    <property type="match status" value="1"/>
</dbReference>
<evidence type="ECO:0000256" key="6">
    <source>
        <dbReference type="ARBA" id="ARBA00023136"/>
    </source>
</evidence>
<evidence type="ECO:0000256" key="9">
    <source>
        <dbReference type="ARBA" id="ARBA00023180"/>
    </source>
</evidence>
<keyword evidence="5 11" id="KW-0297">G-protein coupled receptor</keyword>
<dbReference type="Gene3D" id="1.20.1070.10">
    <property type="entry name" value="Rhodopsin 7-helix transmembrane proteins"/>
    <property type="match status" value="1"/>
</dbReference>
<feature type="transmembrane region" description="Helical" evidence="13">
    <location>
        <begin position="96"/>
        <end position="120"/>
    </location>
</feature>
<dbReference type="Pfam" id="PF00001">
    <property type="entry name" value="7tm_1"/>
    <property type="match status" value="1"/>
</dbReference>
<reference evidence="14" key="1">
    <citation type="submission" date="2020-02" db="EMBL/GenBank/DDBJ databases">
        <authorList>
            <person name="Enbody D E."/>
            <person name="Pettersson E M."/>
        </authorList>
    </citation>
    <scope>NUCLEOTIDE SEQUENCE [LARGE SCALE GENOMIC DNA]</scope>
</reference>
<sequence length="446" mass="47227">MSTDGERLLAAGIPLWSISSWAGSEPLPNSSTAAAVGDASRPPGAPERGGSAAEIAGMVVLQCIYGLVCLLGLLGNALVIFVILRYAKMKTATNIYLLNLAIADELFMLSVPFVATAAALRRWPFGRALCRTVLGVDGLNMFSSVFCLTVLSLDRYIAVVHPLRAASYRRRRVRRQAGQRRRVAAGAAGGLAHPGVRRHGGHPRRPRRGLRPAVAQPGVGGRLRGVQQRAGLRAARGGHGAVLPAAGRQDARGGAGRGLAAAAALRGQADAAGGHRGGHVRGVLAALLRGAAAGAAAARPPGRQRAQRLAAAQLLQQLRQPHPLWIALREFPQLLPRRAAPLPRRRPVLLPRRRRGRRGQRGRGGATGLLRRAPRGRQGLRVSPPALPAGPPAPPALLRARGPPPQNHPLLGGPKIGGERGCRMERARNAGCDWRVRRATLRNKKP</sequence>
<evidence type="ECO:0000313" key="15">
    <source>
        <dbReference type="Proteomes" id="UP000694382"/>
    </source>
</evidence>
<dbReference type="GO" id="GO:0042923">
    <property type="term" value="F:neuropeptide binding"/>
    <property type="evidence" value="ECO:0007669"/>
    <property type="project" value="TreeGrafter"/>
</dbReference>
<keyword evidence="10 11" id="KW-0807">Transducer</keyword>
<feature type="transmembrane region" description="Helical" evidence="13">
    <location>
        <begin position="59"/>
        <end position="84"/>
    </location>
</feature>
<dbReference type="GO" id="GO:0071385">
    <property type="term" value="P:cellular response to glucocorticoid stimulus"/>
    <property type="evidence" value="ECO:0007669"/>
    <property type="project" value="TreeGrafter"/>
</dbReference>
<keyword evidence="6 13" id="KW-0472">Membrane</keyword>
<protein>
    <submittedName>
        <fullName evidence="14">Uncharacterized protein</fullName>
    </submittedName>
</protein>
<dbReference type="PROSITE" id="PS00237">
    <property type="entry name" value="G_PROTEIN_RECEP_F1_1"/>
    <property type="match status" value="1"/>
</dbReference>
<dbReference type="PRINTS" id="PR00246">
    <property type="entry name" value="SOMATOSTATNR"/>
</dbReference>
<evidence type="ECO:0000256" key="11">
    <source>
        <dbReference type="RuleBase" id="RU000688"/>
    </source>
</evidence>
<evidence type="ECO:0000256" key="8">
    <source>
        <dbReference type="ARBA" id="ARBA00023170"/>
    </source>
</evidence>
<evidence type="ECO:0000256" key="1">
    <source>
        <dbReference type="ARBA" id="ARBA00004651"/>
    </source>
</evidence>
<organism evidence="14 15">
    <name type="scientific">Geospiza parvula</name>
    <name type="common">Small tree-finch</name>
    <name type="synonym">Camarhynchus parvulus</name>
    <dbReference type="NCBI Taxonomy" id="87175"/>
    <lineage>
        <taxon>Eukaryota</taxon>
        <taxon>Metazoa</taxon>
        <taxon>Chordata</taxon>
        <taxon>Craniata</taxon>
        <taxon>Vertebrata</taxon>
        <taxon>Euteleostomi</taxon>
        <taxon>Archelosauria</taxon>
        <taxon>Archosauria</taxon>
        <taxon>Dinosauria</taxon>
        <taxon>Saurischia</taxon>
        <taxon>Theropoda</taxon>
        <taxon>Coelurosauria</taxon>
        <taxon>Aves</taxon>
        <taxon>Neognathae</taxon>
        <taxon>Neoaves</taxon>
        <taxon>Telluraves</taxon>
        <taxon>Australaves</taxon>
        <taxon>Passeriformes</taxon>
        <taxon>Thraupidae</taxon>
        <taxon>Camarhynchus</taxon>
    </lineage>
</organism>